<keyword evidence="6" id="KW-1185">Reference proteome</keyword>
<dbReference type="GO" id="GO:0046872">
    <property type="term" value="F:metal ion binding"/>
    <property type="evidence" value="ECO:0007669"/>
    <property type="project" value="UniProtKB-KW"/>
</dbReference>
<evidence type="ECO:0000256" key="2">
    <source>
        <dbReference type="ARBA" id="ARBA00022723"/>
    </source>
</evidence>
<protein>
    <submittedName>
        <fullName evidence="5">Uncharacterized protein</fullName>
    </submittedName>
</protein>
<dbReference type="GO" id="GO:0005739">
    <property type="term" value="C:mitochondrion"/>
    <property type="evidence" value="ECO:0007669"/>
    <property type="project" value="TreeGrafter"/>
</dbReference>
<keyword evidence="4" id="KW-0411">Iron-sulfur</keyword>
<evidence type="ECO:0000313" key="5">
    <source>
        <dbReference type="EMBL" id="DBA04175.1"/>
    </source>
</evidence>
<proteinExistence type="predicted"/>
<evidence type="ECO:0000256" key="3">
    <source>
        <dbReference type="ARBA" id="ARBA00023004"/>
    </source>
</evidence>
<reference evidence="5" key="1">
    <citation type="submission" date="2022-11" db="EMBL/GenBank/DDBJ databases">
        <authorList>
            <person name="Morgan W.R."/>
            <person name="Tartar A."/>
        </authorList>
    </citation>
    <scope>NUCLEOTIDE SEQUENCE</scope>
    <source>
        <strain evidence="5">ARSEF 373</strain>
    </source>
</reference>
<keyword evidence="1" id="KW-0001">2Fe-2S</keyword>
<comment type="caution">
    <text evidence="5">The sequence shown here is derived from an EMBL/GenBank/DDBJ whole genome shotgun (WGS) entry which is preliminary data.</text>
</comment>
<dbReference type="Proteomes" id="UP001146120">
    <property type="component" value="Unassembled WGS sequence"/>
</dbReference>
<dbReference type="Gene3D" id="3.10.20.30">
    <property type="match status" value="1"/>
</dbReference>
<evidence type="ECO:0000256" key="1">
    <source>
        <dbReference type="ARBA" id="ARBA00022714"/>
    </source>
</evidence>
<dbReference type="AlphaFoldDB" id="A0AAV2ZJM2"/>
<reference evidence="5" key="2">
    <citation type="journal article" date="2023" name="Microbiol Resour">
        <title>Decontamination and Annotation of the Draft Genome Sequence of the Oomycete Lagenidium giganteum ARSEF 373.</title>
        <authorList>
            <person name="Morgan W.R."/>
            <person name="Tartar A."/>
        </authorList>
    </citation>
    <scope>NUCLEOTIDE SEQUENCE</scope>
    <source>
        <strain evidence="5">ARSEF 373</strain>
    </source>
</reference>
<evidence type="ECO:0000313" key="6">
    <source>
        <dbReference type="Proteomes" id="UP001146120"/>
    </source>
</evidence>
<dbReference type="GO" id="GO:0009055">
    <property type="term" value="F:electron transfer activity"/>
    <property type="evidence" value="ECO:0007669"/>
    <property type="project" value="TreeGrafter"/>
</dbReference>
<accession>A0AAV2ZJM2</accession>
<evidence type="ECO:0000256" key="4">
    <source>
        <dbReference type="ARBA" id="ARBA00023014"/>
    </source>
</evidence>
<dbReference type="PANTHER" id="PTHR23426:SF67">
    <property type="entry name" value="2FE-2S FERREDOXIN-TYPE DOMAIN-CONTAINING PROTEIN"/>
    <property type="match status" value="1"/>
</dbReference>
<keyword evidence="2" id="KW-0479">Metal-binding</keyword>
<name>A0AAV2ZJM2_9STRA</name>
<dbReference type="PANTHER" id="PTHR23426">
    <property type="entry name" value="FERREDOXIN/ADRENODOXIN"/>
    <property type="match status" value="1"/>
</dbReference>
<dbReference type="EMBL" id="DAKRPA010000011">
    <property type="protein sequence ID" value="DBA04175.1"/>
    <property type="molecule type" value="Genomic_DNA"/>
</dbReference>
<gene>
    <name evidence="5" type="ORF">N0F65_004283</name>
</gene>
<sequence>MLARLGQRLVNRGVTRRFIGGFAHPADASAPTVAEKVINVVLVDYEGNRHFVKGRAGQTLQQACAMNGVDLIKDDSNGGGGKHSAVRSDYYTESLFGEAAVSPQSHVVVANEWISKLSPPNDNEVHILRTYVPAEDRSATSRLATEIVLSSGLNGLVVAVPEAPPVENYVYDHEYDDDDDEEV</sequence>
<keyword evidence="3" id="KW-0408">Iron</keyword>
<dbReference type="GO" id="GO:0051537">
    <property type="term" value="F:2 iron, 2 sulfur cluster binding"/>
    <property type="evidence" value="ECO:0007669"/>
    <property type="project" value="UniProtKB-KW"/>
</dbReference>
<organism evidence="5 6">
    <name type="scientific">Lagenidium giganteum</name>
    <dbReference type="NCBI Taxonomy" id="4803"/>
    <lineage>
        <taxon>Eukaryota</taxon>
        <taxon>Sar</taxon>
        <taxon>Stramenopiles</taxon>
        <taxon>Oomycota</taxon>
        <taxon>Peronosporomycetes</taxon>
        <taxon>Pythiales</taxon>
        <taxon>Pythiaceae</taxon>
    </lineage>
</organism>
<dbReference type="GO" id="GO:0140647">
    <property type="term" value="P:P450-containing electron transport chain"/>
    <property type="evidence" value="ECO:0007669"/>
    <property type="project" value="InterPro"/>
</dbReference>
<dbReference type="InterPro" id="IPR001055">
    <property type="entry name" value="Adrenodoxin-like"/>
</dbReference>
<dbReference type="InterPro" id="IPR012675">
    <property type="entry name" value="Beta-grasp_dom_sf"/>
</dbReference>